<gene>
    <name evidence="1" type="ORF">CLOSTASPAR_03442</name>
</gene>
<evidence type="ECO:0000313" key="1">
    <source>
        <dbReference type="EMBL" id="EEG54521.1"/>
    </source>
</evidence>
<sequence length="45" mass="5314">MCFYPDFWLHWLQFVLLNLIYQFITSLGKSCLFTRICGGLALVEI</sequence>
<dbReference type="Proteomes" id="UP000004756">
    <property type="component" value="Unassembled WGS sequence"/>
</dbReference>
<organism evidence="1 2">
    <name type="scientific">[Clostridium] asparagiforme DSM 15981</name>
    <dbReference type="NCBI Taxonomy" id="518636"/>
    <lineage>
        <taxon>Bacteria</taxon>
        <taxon>Bacillati</taxon>
        <taxon>Bacillota</taxon>
        <taxon>Clostridia</taxon>
        <taxon>Lachnospirales</taxon>
        <taxon>Lachnospiraceae</taxon>
        <taxon>Enterocloster</taxon>
    </lineage>
</organism>
<dbReference type="AlphaFoldDB" id="C0D2F3"/>
<keyword evidence="2" id="KW-1185">Reference proteome</keyword>
<proteinExistence type="predicted"/>
<accession>C0D2F3</accession>
<evidence type="ECO:0000313" key="2">
    <source>
        <dbReference type="Proteomes" id="UP000004756"/>
    </source>
</evidence>
<comment type="caution">
    <text evidence="1">The sequence shown here is derived from an EMBL/GenBank/DDBJ whole genome shotgun (WGS) entry which is preliminary data.</text>
</comment>
<protein>
    <submittedName>
        <fullName evidence="1">Uncharacterized protein</fullName>
    </submittedName>
</protein>
<name>C0D2F3_9FIRM</name>
<dbReference type="HOGENOM" id="CLU_3197888_0_0_9"/>
<reference evidence="1 2" key="1">
    <citation type="submission" date="2009-01" db="EMBL/GenBank/DDBJ databases">
        <authorList>
            <person name="Fulton L."/>
            <person name="Clifton S."/>
            <person name="Fulton B."/>
            <person name="Xu J."/>
            <person name="Minx P."/>
            <person name="Pepin K.H."/>
            <person name="Johnson M."/>
            <person name="Bhonagiri V."/>
            <person name="Nash W.E."/>
            <person name="Mardis E.R."/>
            <person name="Wilson R.K."/>
        </authorList>
    </citation>
    <scope>NUCLEOTIDE SEQUENCE [LARGE SCALE GENOMIC DNA]</scope>
    <source>
        <strain evidence="1 2">DSM 15981</strain>
    </source>
</reference>
<reference evidence="1 2" key="2">
    <citation type="submission" date="2009-02" db="EMBL/GenBank/DDBJ databases">
        <title>Draft genome sequence of Clostridium asparagiforme (DSM 15981).</title>
        <authorList>
            <person name="Sudarsanam P."/>
            <person name="Ley R."/>
            <person name="Guruge J."/>
            <person name="Turnbaugh P.J."/>
            <person name="Mahowald M."/>
            <person name="Liep D."/>
            <person name="Gordon J."/>
        </authorList>
    </citation>
    <scope>NUCLEOTIDE SEQUENCE [LARGE SCALE GENOMIC DNA]</scope>
    <source>
        <strain evidence="1 2">DSM 15981</strain>
    </source>
</reference>
<dbReference type="EMBL" id="ACCJ01000262">
    <property type="protein sequence ID" value="EEG54521.1"/>
    <property type="molecule type" value="Genomic_DNA"/>
</dbReference>